<dbReference type="GO" id="GO:1990817">
    <property type="term" value="F:poly(A) RNA polymerase activity"/>
    <property type="evidence" value="ECO:0007669"/>
    <property type="project" value="UniProtKB-EC"/>
</dbReference>
<evidence type="ECO:0000259" key="11">
    <source>
        <dbReference type="Pfam" id="PF04928"/>
    </source>
</evidence>
<dbReference type="Gene3D" id="1.10.1410.10">
    <property type="match status" value="1"/>
</dbReference>
<comment type="catalytic activity">
    <reaction evidence="9">
        <text>RNA(n) + ATP = RNA(n)-3'-adenine ribonucleotide + diphosphate</text>
        <dbReference type="Rhea" id="RHEA:11332"/>
        <dbReference type="Rhea" id="RHEA-COMP:14527"/>
        <dbReference type="Rhea" id="RHEA-COMP:17347"/>
        <dbReference type="ChEBI" id="CHEBI:30616"/>
        <dbReference type="ChEBI" id="CHEBI:33019"/>
        <dbReference type="ChEBI" id="CHEBI:140395"/>
        <dbReference type="ChEBI" id="CHEBI:173115"/>
        <dbReference type="EC" id="2.7.7.19"/>
    </reaction>
</comment>
<dbReference type="SUPFAM" id="SSF81631">
    <property type="entry name" value="PAP/OAS1 substrate-binding domain"/>
    <property type="match status" value="1"/>
</dbReference>
<evidence type="ECO:0000256" key="9">
    <source>
        <dbReference type="ARBA" id="ARBA00048830"/>
    </source>
</evidence>
<evidence type="ECO:0000313" key="12">
    <source>
        <dbReference type="Proteomes" id="UP000887572"/>
    </source>
</evidence>
<dbReference type="GO" id="GO:0005634">
    <property type="term" value="C:nucleus"/>
    <property type="evidence" value="ECO:0007669"/>
    <property type="project" value="UniProtKB-SubCell"/>
</dbReference>
<dbReference type="InterPro" id="IPR007012">
    <property type="entry name" value="PolA_pol_cen_dom"/>
</dbReference>
<feature type="domain" description="Poly(A) polymerase central" evidence="11">
    <location>
        <begin position="1604"/>
        <end position="1743"/>
    </location>
</feature>
<dbReference type="Proteomes" id="UP000887572">
    <property type="component" value="Unplaced"/>
</dbReference>
<evidence type="ECO:0000256" key="5">
    <source>
        <dbReference type="ARBA" id="ARBA00022679"/>
    </source>
</evidence>
<dbReference type="EC" id="2.7.7.19" evidence="3"/>
<keyword evidence="12" id="KW-1185">Reference proteome</keyword>
<evidence type="ECO:0000256" key="1">
    <source>
        <dbReference type="ARBA" id="ARBA00004123"/>
    </source>
</evidence>
<feature type="region of interest" description="Disordered" evidence="10">
    <location>
        <begin position="1"/>
        <end position="21"/>
    </location>
</feature>
<dbReference type="PANTHER" id="PTHR10682">
    <property type="entry name" value="POLY A POLYMERASE"/>
    <property type="match status" value="1"/>
</dbReference>
<keyword evidence="6" id="KW-0547">Nucleotide-binding</keyword>
<proteinExistence type="inferred from homology"/>
<protein>
    <recommendedName>
        <fullName evidence="3">polynucleotide adenylyltransferase</fullName>
        <ecNumber evidence="3">2.7.7.19</ecNumber>
    </recommendedName>
</protein>
<keyword evidence="4" id="KW-0507">mRNA processing</keyword>
<evidence type="ECO:0000256" key="2">
    <source>
        <dbReference type="ARBA" id="ARBA00010912"/>
    </source>
</evidence>
<evidence type="ECO:0000256" key="7">
    <source>
        <dbReference type="ARBA" id="ARBA00022840"/>
    </source>
</evidence>
<evidence type="ECO:0000313" key="13">
    <source>
        <dbReference type="WBParaSite" id="Gr19_v10_g5550.t6"/>
    </source>
</evidence>
<evidence type="ECO:0000256" key="10">
    <source>
        <dbReference type="SAM" id="MobiDB-lite"/>
    </source>
</evidence>
<keyword evidence="8" id="KW-0539">Nucleus</keyword>
<reference evidence="13" key="1">
    <citation type="submission" date="2022-11" db="UniProtKB">
        <authorList>
            <consortium name="WormBaseParasite"/>
        </authorList>
    </citation>
    <scope>IDENTIFICATION</scope>
</reference>
<accession>A0A914HZM9</accession>
<dbReference type="WBParaSite" id="Gr19_v10_g5550.t6">
    <property type="protein sequence ID" value="Gr19_v10_g5550.t6"/>
    <property type="gene ID" value="Gr19_v10_g5550"/>
</dbReference>
<sequence>MEQHTYTEQPQRQNFQYYPNPPPPVVYERRYAERDSGPRCVPCCCCFPCIPIPLCFDCNFPPTNILYGIDRRNLDNEYCRLLFDAPLDHCAQMDIGTRLGALLVYESIETDLAIIDFRLGQIFERNKFLAAYNLNKSTIRTKFDELNTKIWNKKVGEKRFGMDNVCRLWSFGLEVTKLNDFLNRNQTLAEKEMNKLATLLKLNENSECKQLEKIENVFETKYGELPLWVGESEFSHTLRMLNGRGEIDQIVRMKQKMNRYLMEYKYIGMLELHNPLTMAFDIICDSILKTAFRGIIMFDGIMSDEMALQNKKWIEISLLCGKIIDYFMQQIQNAKAEGANNEAKIAKIGNHWKLFARLLGLFKNNSEFNDQKLLLNKLDTLFDYLRGQFGEHKLSFKYKRMVERLELCFLELYEQNSEFRECLRNNLSSMAVLKELFEIAEANEQIISEQLWAVLVKNLSGEKEIIVPLKEKVDDQMPIPTLLECPDKNIPLEKLEQVDDEEAKKDDEAFSLMFLYKEAIINAGDNIDFHLHLIELHKSDKFEEKINQFENEWKMRENAEQIEEQLCQMHKFAYLMAKNGVLSEENFEWREFIRTQMAREALDPFCERELILLPEEDEFRWSESDCADEIVQNKLISAFLKDRMAPTQFHLAAWDAVFRRFGQIRHFFCYGTDQIEVAIVKENFRYTFGELLLDRLELVHPKIMRFESPAYSHFLLLLLQQLSDKTDSVPAELAEARKYAPLLLLDLQFYEQNLEGDLAERKAMGEAIQSAKQNFYRYLIKMQRSKKHSIRNAFCVLFCSHGLLKRKMALNLKWNLIYAECEEEANVKETIAVQRHRMRGLTLNFLSQTIANKLFALPERIKAIRGGRTRLLKMLYDPDISFEQNEEKIANLWEAMHLDLSTIDYGDSELLISHYEEALLTDDDMIRIEGKMKAEICVFFNWINSQIFSKNSFLSAIRNNGRKYCDLSLQIIDDFYDQIFDERSAEVEQNEHILVDLIFEIKTQLEKILAGHSMKSSELELLKEWQKWHLNRLMDRKAGKSFVKAKHWNEYGPWMRQLHGIMFVQLLKMDKNFAQKLKNEFETSLMKKNYLIELLDIEKFVAVHIRTEEAAHSAERRHSKMPAFPALQQFGEENCENCNNWGVVAAHSLLKLLDIGILANEIWHSVEAIKALNESKCDERWANIEMELAHLTEKEFVVENAQNSNSEIEFCQQIRHQLHLRKFSMALFHSGRFWSNLSEIRRKQIVSTLFRVEDEKTIELFVGKVEKYLILIKKLNEQRNLDESLFNEYKNGLNKFVSKKAKKKLHSDKSTLPHEFAKNWQEINFVENSNRKSKQIIQIKNYLMANGYFSEAERHKNERIVSELTRIVEEWCPDAIVQFPMSLLGNEKLEPICILPEEIDRELIFGKLNFNFEMSEMGAKCEDKSLYCSLLMRSEFKSVQKIVKELTTLPTLKFNFMDVPIEMAFILVPKVKLANSGEPIGLRTYEKFAKYFAENIEHLLNADRYDEGIHMDEVKLQNIIRKQLEKSKSFNDKFELDKVLGELKQLTSTKEAALKQRQIVAEQKVMLLALSRNFISEKIVFEILSPDTKLEENSRGINKNERLRVALAYLELWAKNNFIHGRNMGYLDTPMLLIMMAKVFLMFPEASIPFLIEKYFLFYSKWKWPMPVQLAQIDDKRIGEFLSWGPGREWFTKRQFLAKNLRKTIGQALAMPIISPLFPEQNEAAQINLSTAKVIQNELKNAFIKIRSTDKGHGIIKPIAGNCKRFSEKYEHFVTFTCGGTKFNVEKFCHFVGKRLRHELLYFVENSLANWVRFCHVHPTRVPVEQSSDEQQQQIGGSNNNLHKNLWLVGLKLHKQKVQNKFVDELIDKLAEISAKIKKDFEGDLFYNVQLHSEYVEKSKLAKWISL</sequence>
<comment type="similarity">
    <text evidence="2">Belongs to the poly(A) polymerase family.</text>
</comment>
<dbReference type="GO" id="GO:0006397">
    <property type="term" value="P:mRNA processing"/>
    <property type="evidence" value="ECO:0007669"/>
    <property type="project" value="UniProtKB-KW"/>
</dbReference>
<organism evidence="12 13">
    <name type="scientific">Globodera rostochiensis</name>
    <name type="common">Golden nematode worm</name>
    <name type="synonym">Heterodera rostochiensis</name>
    <dbReference type="NCBI Taxonomy" id="31243"/>
    <lineage>
        <taxon>Eukaryota</taxon>
        <taxon>Metazoa</taxon>
        <taxon>Ecdysozoa</taxon>
        <taxon>Nematoda</taxon>
        <taxon>Chromadorea</taxon>
        <taxon>Rhabditida</taxon>
        <taxon>Tylenchina</taxon>
        <taxon>Tylenchomorpha</taxon>
        <taxon>Tylenchoidea</taxon>
        <taxon>Heteroderidae</taxon>
        <taxon>Heteroderinae</taxon>
        <taxon>Globodera</taxon>
    </lineage>
</organism>
<dbReference type="Pfam" id="PF04928">
    <property type="entry name" value="PAP_central"/>
    <property type="match status" value="1"/>
</dbReference>
<evidence type="ECO:0000256" key="3">
    <source>
        <dbReference type="ARBA" id="ARBA00012388"/>
    </source>
</evidence>
<name>A0A914HZM9_GLORO</name>
<dbReference type="GO" id="GO:0005524">
    <property type="term" value="F:ATP binding"/>
    <property type="evidence" value="ECO:0007669"/>
    <property type="project" value="UniProtKB-KW"/>
</dbReference>
<evidence type="ECO:0000256" key="6">
    <source>
        <dbReference type="ARBA" id="ARBA00022741"/>
    </source>
</evidence>
<evidence type="ECO:0000256" key="8">
    <source>
        <dbReference type="ARBA" id="ARBA00023242"/>
    </source>
</evidence>
<feature type="compositionally biased region" description="Low complexity" evidence="10">
    <location>
        <begin position="9"/>
        <end position="18"/>
    </location>
</feature>
<dbReference type="PANTHER" id="PTHR10682:SF10">
    <property type="entry name" value="POLYNUCLEOTIDE ADENYLYLTRANSFERASE"/>
    <property type="match status" value="1"/>
</dbReference>
<keyword evidence="7" id="KW-0067">ATP-binding</keyword>
<evidence type="ECO:0000256" key="4">
    <source>
        <dbReference type="ARBA" id="ARBA00022664"/>
    </source>
</evidence>
<comment type="subcellular location">
    <subcellularLocation>
        <location evidence="1">Nucleus</location>
    </subcellularLocation>
</comment>
<keyword evidence="5" id="KW-0808">Transferase</keyword>